<dbReference type="Proteomes" id="UP001152622">
    <property type="component" value="Chromosome 3"/>
</dbReference>
<proteinExistence type="predicted"/>
<evidence type="ECO:0000313" key="2">
    <source>
        <dbReference type="EMBL" id="KAJ8370171.1"/>
    </source>
</evidence>
<keyword evidence="3" id="KW-1185">Reference proteome</keyword>
<dbReference type="EMBL" id="JAINUF010000003">
    <property type="protein sequence ID" value="KAJ8370171.1"/>
    <property type="molecule type" value="Genomic_DNA"/>
</dbReference>
<organism evidence="2 3">
    <name type="scientific">Synaphobranchus kaupii</name>
    <name type="common">Kaup's arrowtooth eel</name>
    <dbReference type="NCBI Taxonomy" id="118154"/>
    <lineage>
        <taxon>Eukaryota</taxon>
        <taxon>Metazoa</taxon>
        <taxon>Chordata</taxon>
        <taxon>Craniata</taxon>
        <taxon>Vertebrata</taxon>
        <taxon>Euteleostomi</taxon>
        <taxon>Actinopterygii</taxon>
        <taxon>Neopterygii</taxon>
        <taxon>Teleostei</taxon>
        <taxon>Anguilliformes</taxon>
        <taxon>Synaphobranchidae</taxon>
        <taxon>Synaphobranchus</taxon>
    </lineage>
</organism>
<comment type="caution">
    <text evidence="2">The sequence shown here is derived from an EMBL/GenBank/DDBJ whole genome shotgun (WGS) entry which is preliminary data.</text>
</comment>
<protein>
    <submittedName>
        <fullName evidence="2">Uncharacterized protein</fullName>
    </submittedName>
</protein>
<gene>
    <name evidence="2" type="ORF">SKAU_G00101990</name>
</gene>
<evidence type="ECO:0000313" key="3">
    <source>
        <dbReference type="Proteomes" id="UP001152622"/>
    </source>
</evidence>
<evidence type="ECO:0000256" key="1">
    <source>
        <dbReference type="SAM" id="MobiDB-lite"/>
    </source>
</evidence>
<name>A0A9Q1J7H9_SYNKA</name>
<sequence>MKIDPTGTGAGAGIPGTLTAVLPLDPPSPAATRPVTGNTDNLLNEYLKVIVTTGKQNSTATVLGRLFHDI</sequence>
<accession>A0A9Q1J7H9</accession>
<reference evidence="2" key="1">
    <citation type="journal article" date="2023" name="Science">
        <title>Genome structures resolve the early diversification of teleost fishes.</title>
        <authorList>
            <person name="Parey E."/>
            <person name="Louis A."/>
            <person name="Montfort J."/>
            <person name="Bouchez O."/>
            <person name="Roques C."/>
            <person name="Iampietro C."/>
            <person name="Lluch J."/>
            <person name="Castinel A."/>
            <person name="Donnadieu C."/>
            <person name="Desvignes T."/>
            <person name="Floi Bucao C."/>
            <person name="Jouanno E."/>
            <person name="Wen M."/>
            <person name="Mejri S."/>
            <person name="Dirks R."/>
            <person name="Jansen H."/>
            <person name="Henkel C."/>
            <person name="Chen W.J."/>
            <person name="Zahm M."/>
            <person name="Cabau C."/>
            <person name="Klopp C."/>
            <person name="Thompson A.W."/>
            <person name="Robinson-Rechavi M."/>
            <person name="Braasch I."/>
            <person name="Lecointre G."/>
            <person name="Bobe J."/>
            <person name="Postlethwait J.H."/>
            <person name="Berthelot C."/>
            <person name="Roest Crollius H."/>
            <person name="Guiguen Y."/>
        </authorList>
    </citation>
    <scope>NUCLEOTIDE SEQUENCE</scope>
    <source>
        <strain evidence="2">WJC10195</strain>
    </source>
</reference>
<feature type="region of interest" description="Disordered" evidence="1">
    <location>
        <begin position="1"/>
        <end position="37"/>
    </location>
</feature>
<dbReference type="AlphaFoldDB" id="A0A9Q1J7H9"/>